<accession>A0ABU6J4J5</accession>
<sequence length="137" mass="14881">MNIRREDLEAAAAVGILQYREVDSLLVFLLQRDVRLRRMELNGQARPRSGRIRSAFGWLVMLAGLAAAVLLAFQITGQAVQSLGIGVLFFLALIYGAGTFALTTFTKGEVLGNRARMTLALLYGAVPLAVFALQRAA</sequence>
<dbReference type="RefSeq" id="WP_326505281.1">
    <property type="nucleotide sequence ID" value="NZ_JAWIIV010000003.1"/>
</dbReference>
<evidence type="ECO:0008006" key="4">
    <source>
        <dbReference type="Google" id="ProtNLM"/>
    </source>
</evidence>
<keyword evidence="1" id="KW-0472">Membrane</keyword>
<proteinExistence type="predicted"/>
<evidence type="ECO:0000256" key="1">
    <source>
        <dbReference type="SAM" id="Phobius"/>
    </source>
</evidence>
<name>A0ABU6J4J5_9BURK</name>
<dbReference type="EMBL" id="JAWIIV010000003">
    <property type="protein sequence ID" value="MEC4718546.1"/>
    <property type="molecule type" value="Genomic_DNA"/>
</dbReference>
<keyword evidence="1" id="KW-0812">Transmembrane</keyword>
<keyword evidence="1" id="KW-1133">Transmembrane helix</keyword>
<feature type="transmembrane region" description="Helical" evidence="1">
    <location>
        <begin position="56"/>
        <end position="77"/>
    </location>
</feature>
<reference evidence="2 3" key="1">
    <citation type="submission" date="2023-10" db="EMBL/GenBank/DDBJ databases">
        <title>Noviherbaspirillum sp. CPCC 100848 genome assembly.</title>
        <authorList>
            <person name="Li X.Y."/>
            <person name="Fang X.M."/>
        </authorList>
    </citation>
    <scope>NUCLEOTIDE SEQUENCE [LARGE SCALE GENOMIC DNA]</scope>
    <source>
        <strain evidence="2 3">CPCC 100848</strain>
    </source>
</reference>
<comment type="caution">
    <text evidence="2">The sequence shown here is derived from an EMBL/GenBank/DDBJ whole genome shotgun (WGS) entry which is preliminary data.</text>
</comment>
<feature type="transmembrane region" description="Helical" evidence="1">
    <location>
        <begin position="117"/>
        <end position="136"/>
    </location>
</feature>
<gene>
    <name evidence="2" type="ORF">RY831_05265</name>
</gene>
<evidence type="ECO:0000313" key="3">
    <source>
        <dbReference type="Proteomes" id="UP001352263"/>
    </source>
</evidence>
<feature type="transmembrane region" description="Helical" evidence="1">
    <location>
        <begin position="83"/>
        <end position="105"/>
    </location>
</feature>
<organism evidence="2 3">
    <name type="scientific">Noviherbaspirillum album</name>
    <dbReference type="NCBI Taxonomy" id="3080276"/>
    <lineage>
        <taxon>Bacteria</taxon>
        <taxon>Pseudomonadati</taxon>
        <taxon>Pseudomonadota</taxon>
        <taxon>Betaproteobacteria</taxon>
        <taxon>Burkholderiales</taxon>
        <taxon>Oxalobacteraceae</taxon>
        <taxon>Noviherbaspirillum</taxon>
    </lineage>
</organism>
<protein>
    <recommendedName>
        <fullName evidence="4">DUF2157 domain-containing protein</fullName>
    </recommendedName>
</protein>
<dbReference type="Proteomes" id="UP001352263">
    <property type="component" value="Unassembled WGS sequence"/>
</dbReference>
<keyword evidence="3" id="KW-1185">Reference proteome</keyword>
<evidence type="ECO:0000313" key="2">
    <source>
        <dbReference type="EMBL" id="MEC4718546.1"/>
    </source>
</evidence>